<sequence length="285" mass="32430">MKKKIVVFSDVHGNLTALQAMYRDSRAQDVDEYWFVGDLLMPGPSVNAIWDLVQQMAPTVLVRGNWDDLVVVGARGAMDMTKPSHVYFGRLAQYVAEHAAPGIVDEIAHWPMRVTRQVGPLNFGISHNLPDLNMGQDLFPTNDSANFDQLFAVKPGQPAIDVAIYAHVHHDLLRYGTDERVVLNPGAVGEPFNHWPTLQRDLRAHYLILEVDDQGMAVTSFRHVAYDRGREKTLAAEGDLPYQSLYQKMMDTGFAYTHDDELLQGYNDRYHYIAEYEHFKEKLNK</sequence>
<evidence type="ECO:0000313" key="4">
    <source>
        <dbReference type="Proteomes" id="UP000239920"/>
    </source>
</evidence>
<proteinExistence type="inferred from homology"/>
<dbReference type="InterPro" id="IPR024654">
    <property type="entry name" value="Calcineurin-like_PHP_lpxH"/>
</dbReference>
<reference evidence="3 4" key="1">
    <citation type="submission" date="2017-09" db="EMBL/GenBank/DDBJ databases">
        <title>Bacterial strain isolated from the female urinary microbiota.</title>
        <authorList>
            <person name="Thomas-White K."/>
            <person name="Kumar N."/>
            <person name="Forster S."/>
            <person name="Putonti C."/>
            <person name="Lawley T."/>
            <person name="Wolfe A.J."/>
        </authorList>
    </citation>
    <scope>NUCLEOTIDE SEQUENCE [LARGE SCALE GENOMIC DNA]</scope>
    <source>
        <strain evidence="3 4">UMB0683</strain>
    </source>
</reference>
<dbReference type="GO" id="GO:0016791">
    <property type="term" value="F:phosphatase activity"/>
    <property type="evidence" value="ECO:0007669"/>
    <property type="project" value="TreeGrafter"/>
</dbReference>
<gene>
    <name evidence="3" type="ORF">CK797_00905</name>
</gene>
<dbReference type="GO" id="GO:0005737">
    <property type="term" value="C:cytoplasm"/>
    <property type="evidence" value="ECO:0007669"/>
    <property type="project" value="TreeGrafter"/>
</dbReference>
<dbReference type="OrthoDB" id="9813918at2"/>
<dbReference type="EMBL" id="PNFV01000001">
    <property type="protein sequence ID" value="PMB83383.1"/>
    <property type="molecule type" value="Genomic_DNA"/>
</dbReference>
<dbReference type="AlphaFoldDB" id="A0A2J6NPZ8"/>
<dbReference type="InterPro" id="IPR050126">
    <property type="entry name" value="Ap4A_hydrolase"/>
</dbReference>
<evidence type="ECO:0000259" key="2">
    <source>
        <dbReference type="Pfam" id="PF12850"/>
    </source>
</evidence>
<organism evidence="3 4">
    <name type="scientific">Limosilactobacillus pontis</name>
    <dbReference type="NCBI Taxonomy" id="35787"/>
    <lineage>
        <taxon>Bacteria</taxon>
        <taxon>Bacillati</taxon>
        <taxon>Bacillota</taxon>
        <taxon>Bacilli</taxon>
        <taxon>Lactobacillales</taxon>
        <taxon>Lactobacillaceae</taxon>
        <taxon>Limosilactobacillus</taxon>
    </lineage>
</organism>
<feature type="domain" description="Calcineurin-like phosphoesterase" evidence="2">
    <location>
        <begin position="4"/>
        <end position="212"/>
    </location>
</feature>
<comment type="similarity">
    <text evidence="1">Belongs to the metallophosphoesterase superfamily. YfcE family.</text>
</comment>
<dbReference type="Pfam" id="PF12850">
    <property type="entry name" value="Metallophos_2"/>
    <property type="match status" value="1"/>
</dbReference>
<dbReference type="SUPFAM" id="SSF56300">
    <property type="entry name" value="Metallo-dependent phosphatases"/>
    <property type="match status" value="1"/>
</dbReference>
<comment type="caution">
    <text evidence="3">The sequence shown here is derived from an EMBL/GenBank/DDBJ whole genome shotgun (WGS) entry which is preliminary data.</text>
</comment>
<protein>
    <submittedName>
        <fullName evidence="3">Metallophosphatase family protein</fullName>
    </submittedName>
</protein>
<evidence type="ECO:0000313" key="3">
    <source>
        <dbReference type="EMBL" id="PMB83383.1"/>
    </source>
</evidence>
<dbReference type="Proteomes" id="UP000239920">
    <property type="component" value="Unassembled WGS sequence"/>
</dbReference>
<accession>A0A2J6NPZ8</accession>
<evidence type="ECO:0000256" key="1">
    <source>
        <dbReference type="ARBA" id="ARBA00008950"/>
    </source>
</evidence>
<dbReference type="PANTHER" id="PTHR42850">
    <property type="entry name" value="METALLOPHOSPHOESTERASE"/>
    <property type="match status" value="1"/>
</dbReference>
<dbReference type="PANTHER" id="PTHR42850:SF2">
    <property type="entry name" value="BLL5683 PROTEIN"/>
    <property type="match status" value="1"/>
</dbReference>
<dbReference type="InterPro" id="IPR011152">
    <property type="entry name" value="Pesterase_MJ0912"/>
</dbReference>
<name>A0A2J6NPZ8_9LACO</name>
<dbReference type="PIRSF" id="PIRSF000883">
    <property type="entry name" value="Pesterase_MJ0912"/>
    <property type="match status" value="1"/>
</dbReference>
<dbReference type="Gene3D" id="3.60.21.10">
    <property type="match status" value="1"/>
</dbReference>
<dbReference type="InterPro" id="IPR029052">
    <property type="entry name" value="Metallo-depent_PP-like"/>
</dbReference>